<dbReference type="EMBL" id="KE747809">
    <property type="protein sequence ID" value="RMZ66883.1"/>
    <property type="molecule type" value="Genomic_DNA"/>
</dbReference>
<feature type="domain" description="GH16" evidence="7">
    <location>
        <begin position="8"/>
        <end position="262"/>
    </location>
</feature>
<comment type="similarity">
    <text evidence="2">Belongs to the glycosyl hydrolase 16 family.</text>
</comment>
<dbReference type="PANTHER" id="PTHR10963">
    <property type="entry name" value="GLYCOSYL HYDROLASE-RELATED"/>
    <property type="match status" value="1"/>
</dbReference>
<keyword evidence="4" id="KW-0378">Hydrolase</keyword>
<feature type="region of interest" description="Disordered" evidence="6">
    <location>
        <begin position="410"/>
        <end position="490"/>
    </location>
</feature>
<keyword evidence="9" id="KW-1185">Reference proteome</keyword>
<dbReference type="Gene3D" id="2.60.120.200">
    <property type="match status" value="1"/>
</dbReference>
<dbReference type="EC" id="3.2.1.6" evidence="3"/>
<evidence type="ECO:0000313" key="8">
    <source>
        <dbReference type="EMBL" id="RMZ66883.1"/>
    </source>
</evidence>
<dbReference type="PANTHER" id="PTHR10963:SF24">
    <property type="entry name" value="GLYCOSIDASE C21B10.07-RELATED"/>
    <property type="match status" value="1"/>
</dbReference>
<evidence type="ECO:0000256" key="5">
    <source>
        <dbReference type="ARBA" id="ARBA00023295"/>
    </source>
</evidence>
<dbReference type="FunFam" id="2.60.120.200:FF:000114">
    <property type="entry name" value="Probable endo-1,3(4)-beta-glucanase NFIA_089530"/>
    <property type="match status" value="1"/>
</dbReference>
<protein>
    <recommendedName>
        <fullName evidence="3">endo-1,3(4)-beta-glucanase</fullName>
        <ecNumber evidence="3">3.2.1.6</ecNumber>
    </recommendedName>
</protein>
<evidence type="ECO:0000313" key="9">
    <source>
        <dbReference type="Proteomes" id="UP000265663"/>
    </source>
</evidence>
<dbReference type="InterPro" id="IPR000757">
    <property type="entry name" value="Beta-glucanase-like"/>
</dbReference>
<dbReference type="AlphaFoldDB" id="A0A3M7LXB0"/>
<dbReference type="Proteomes" id="UP000265663">
    <property type="component" value="Unassembled WGS sequence"/>
</dbReference>
<comment type="catalytic activity">
    <reaction evidence="1">
        <text>Endohydrolysis of (1-&gt;3)- or (1-&gt;4)-linkages in beta-D-glucans when the glucose residue whose reducing group is involved in the linkage to be hydrolyzed is itself substituted at C-3.</text>
        <dbReference type="EC" id="3.2.1.6"/>
    </reaction>
</comment>
<organism evidence="8 9">
    <name type="scientific">Pyrenophora seminiperda CCB06</name>
    <dbReference type="NCBI Taxonomy" id="1302712"/>
    <lineage>
        <taxon>Eukaryota</taxon>
        <taxon>Fungi</taxon>
        <taxon>Dikarya</taxon>
        <taxon>Ascomycota</taxon>
        <taxon>Pezizomycotina</taxon>
        <taxon>Dothideomycetes</taxon>
        <taxon>Pleosporomycetidae</taxon>
        <taxon>Pleosporales</taxon>
        <taxon>Pleosporineae</taxon>
        <taxon>Pleosporaceae</taxon>
        <taxon>Pyrenophora</taxon>
    </lineage>
</organism>
<evidence type="ECO:0000256" key="2">
    <source>
        <dbReference type="ARBA" id="ARBA00006865"/>
    </source>
</evidence>
<keyword evidence="5" id="KW-0326">Glycosidase</keyword>
<evidence type="ECO:0000256" key="6">
    <source>
        <dbReference type="SAM" id="MobiDB-lite"/>
    </source>
</evidence>
<dbReference type="CDD" id="cd02181">
    <property type="entry name" value="GH16_fungal_Lam16A_glucanase"/>
    <property type="match status" value="1"/>
</dbReference>
<accession>A0A3M7LXB0</accession>
<dbReference type="GO" id="GO:0052861">
    <property type="term" value="F:endo-1,3(4)-beta-glucanase activity"/>
    <property type="evidence" value="ECO:0007669"/>
    <property type="project" value="UniProtKB-EC"/>
</dbReference>
<dbReference type="GO" id="GO:0009251">
    <property type="term" value="P:glucan catabolic process"/>
    <property type="evidence" value="ECO:0007669"/>
    <property type="project" value="TreeGrafter"/>
</dbReference>
<dbReference type="InterPro" id="IPR013320">
    <property type="entry name" value="ConA-like_dom_sf"/>
</dbReference>
<dbReference type="InterPro" id="IPR050546">
    <property type="entry name" value="Glycosyl_Hydrlase_16"/>
</dbReference>
<proteinExistence type="inferred from homology"/>
<reference evidence="8 9" key="1">
    <citation type="journal article" date="2014" name="PLoS ONE">
        <title>De novo Genome Assembly of the Fungal Plant Pathogen Pyrenophora semeniperda.</title>
        <authorList>
            <person name="Soliai M.M."/>
            <person name="Meyer S.E."/>
            <person name="Udall J.A."/>
            <person name="Elzinga D.E."/>
            <person name="Hermansen R.A."/>
            <person name="Bodily P.M."/>
            <person name="Hart A.A."/>
            <person name="Coleman C.E."/>
        </authorList>
    </citation>
    <scope>NUCLEOTIDE SEQUENCE [LARGE SCALE GENOMIC DNA]</scope>
    <source>
        <strain evidence="8 9">CCB06</strain>
        <tissue evidence="8">Mycelium</tissue>
    </source>
</reference>
<dbReference type="OrthoDB" id="192832at2759"/>
<gene>
    <name evidence="8" type="ORF">GMOD_00002259</name>
</gene>
<dbReference type="Pfam" id="PF26113">
    <property type="entry name" value="GH16_XgeA"/>
    <property type="match status" value="1"/>
</dbReference>
<evidence type="ECO:0000256" key="3">
    <source>
        <dbReference type="ARBA" id="ARBA00012599"/>
    </source>
</evidence>
<evidence type="ECO:0000256" key="1">
    <source>
        <dbReference type="ARBA" id="ARBA00000124"/>
    </source>
</evidence>
<feature type="compositionally biased region" description="Low complexity" evidence="6">
    <location>
        <begin position="424"/>
        <end position="460"/>
    </location>
</feature>
<sequence>MPGYVLQDDYMTDFYSGFNFFTGADPTSGFVKYVDQATAKQTNLINSSSTEAVSWGVDHTNQTPNGRPSIRLESKKKYDSGLIVIDVAHMPAGCGTWPAFWTVGPNWPKMGEIDIIEGVNDQTNNAMTLHTGPGCKIGSDTSQFAGSVTTGNCNVAAKDQSKNAGCSIKHPSKQSFGAGLNANGGGVFATQWTDNAINIFFFPRDSIPEDVLGESPDPSGWGKPAAKFQGGCDVKSIFKQQQIVFDTTFCGQWAGDESVWGNSTCGQKAPTCEEWVQKNPEAFAEAYWTVNALKIYQDNGSAASPNPSTAPGKSSAIPGVPTVSSGLAAPTGYPTVPTSLIISTKPTVSAAISTSKAIPGLSTKIPAIPSVPIPTNDAEDPLAGGPHGAPSTLLAVAPAPKPTGVGHMVGFQWPAHHGGSNNGANLPNATSPTTTAAVSPLQSASITAQSSISTTASPTAVQNIAPPGGEPSPAPSPTGEASPADPAAPVVTKTAETVRTVYETVYATVTASADTTPTPAPVARNVRMARFIRDHRRKLTRHNTTPFLIL</sequence>
<evidence type="ECO:0000259" key="7">
    <source>
        <dbReference type="PROSITE" id="PS51762"/>
    </source>
</evidence>
<dbReference type="PROSITE" id="PS51762">
    <property type="entry name" value="GH16_2"/>
    <property type="match status" value="1"/>
</dbReference>
<dbReference type="SUPFAM" id="SSF49899">
    <property type="entry name" value="Concanavalin A-like lectins/glucanases"/>
    <property type="match status" value="1"/>
</dbReference>
<evidence type="ECO:0000256" key="4">
    <source>
        <dbReference type="ARBA" id="ARBA00022801"/>
    </source>
</evidence>
<name>A0A3M7LXB0_9PLEO</name>